<organism evidence="3 4">
    <name type="scientific">Sanguibacter gelidistatuariae</name>
    <dbReference type="NCBI Taxonomy" id="1814289"/>
    <lineage>
        <taxon>Bacteria</taxon>
        <taxon>Bacillati</taxon>
        <taxon>Actinomycetota</taxon>
        <taxon>Actinomycetes</taxon>
        <taxon>Micrococcales</taxon>
        <taxon>Sanguibacteraceae</taxon>
        <taxon>Sanguibacter</taxon>
    </lineage>
</organism>
<dbReference type="GO" id="GO:0016853">
    <property type="term" value="F:isomerase activity"/>
    <property type="evidence" value="ECO:0007669"/>
    <property type="project" value="UniProtKB-KW"/>
</dbReference>
<dbReference type="Pfam" id="PF02350">
    <property type="entry name" value="Epimerase_2"/>
    <property type="match status" value="1"/>
</dbReference>
<dbReference type="RefSeq" id="WP_093186804.1">
    <property type="nucleotide sequence ID" value="NZ_FMYH01000012.1"/>
</dbReference>
<protein>
    <submittedName>
        <fullName evidence="3">UDP-N-acetylglucosamine 2-epimerase (Non-hydrolysing)</fullName>
    </submittedName>
</protein>
<dbReference type="PANTHER" id="PTHR43174:SF1">
    <property type="entry name" value="UDP-N-ACETYLGLUCOSAMINE 2-EPIMERASE"/>
    <property type="match status" value="1"/>
</dbReference>
<dbReference type="SUPFAM" id="SSF53756">
    <property type="entry name" value="UDP-Glycosyltransferase/glycogen phosphorylase"/>
    <property type="match status" value="1"/>
</dbReference>
<dbReference type="Gene3D" id="3.40.50.2000">
    <property type="entry name" value="Glycogen Phosphorylase B"/>
    <property type="match status" value="2"/>
</dbReference>
<evidence type="ECO:0000259" key="2">
    <source>
        <dbReference type="Pfam" id="PF02350"/>
    </source>
</evidence>
<sequence>MIAFIVGTTAELIKIAPVYHELVARGRSAEIWYTGQHVNELPGVLGDLDLPAPAIWLVPERGAKNLARTAQVPGWVLRLFRTVLSQRSELRARLRSDSGTPIVLVHGDTFTTLFGSIIGRILRAKVGHIEAGLRSGHLLHPFPEEINRKVTARLAYMHFAPGEIEARNLSRRRRVVVTGGNTVIDSVRLALSKRAENPVAGLPDQYGVATLHRFELVRDKQMYESALRVLKDASKRMPIVYFAGESEKARLAEYGLESIFDEQFLLRDKLRYVEFLPVLSGARFVVTDSGGVQEECAHLGIPCAVHRVKTERHQGIGHNVMLTGMDTDRLANFLENVDDYRSRDTADAARPSAVIVDVLEKLA</sequence>
<comment type="similarity">
    <text evidence="1">Belongs to the UDP-N-acetylglucosamine 2-epimerase family.</text>
</comment>
<reference evidence="3 4" key="1">
    <citation type="submission" date="2016-09" db="EMBL/GenBank/DDBJ databases">
        <authorList>
            <person name="Capua I."/>
            <person name="De Benedictis P."/>
            <person name="Joannis T."/>
            <person name="Lombin L.H."/>
            <person name="Cattoli G."/>
        </authorList>
    </citation>
    <scope>NUCLEOTIDE SEQUENCE [LARGE SCALE GENOMIC DNA]</scope>
    <source>
        <strain evidence="3 4">ISLP-3</strain>
    </source>
</reference>
<gene>
    <name evidence="3" type="ORF">SAMN05216410_0228</name>
</gene>
<evidence type="ECO:0000313" key="3">
    <source>
        <dbReference type="EMBL" id="SDD82556.1"/>
    </source>
</evidence>
<dbReference type="AlphaFoldDB" id="A0A1G6XYU7"/>
<keyword evidence="1" id="KW-0413">Isomerase</keyword>
<evidence type="ECO:0000256" key="1">
    <source>
        <dbReference type="RuleBase" id="RU003513"/>
    </source>
</evidence>
<dbReference type="EMBL" id="FMYH01000012">
    <property type="protein sequence ID" value="SDD82556.1"/>
    <property type="molecule type" value="Genomic_DNA"/>
</dbReference>
<dbReference type="STRING" id="1814289.SAMN05216410_0228"/>
<dbReference type="InterPro" id="IPR003331">
    <property type="entry name" value="UDP_GlcNAc_Epimerase_2_dom"/>
</dbReference>
<dbReference type="Proteomes" id="UP000199039">
    <property type="component" value="Unassembled WGS sequence"/>
</dbReference>
<dbReference type="OrthoDB" id="9803238at2"/>
<dbReference type="PANTHER" id="PTHR43174">
    <property type="entry name" value="UDP-N-ACETYLGLUCOSAMINE 2-EPIMERASE"/>
    <property type="match status" value="1"/>
</dbReference>
<proteinExistence type="inferred from homology"/>
<feature type="domain" description="UDP-N-acetylglucosamine 2-epimerase" evidence="2">
    <location>
        <begin position="102"/>
        <end position="340"/>
    </location>
</feature>
<evidence type="ECO:0000313" key="4">
    <source>
        <dbReference type="Proteomes" id="UP000199039"/>
    </source>
</evidence>
<dbReference type="InterPro" id="IPR029767">
    <property type="entry name" value="WecB-like"/>
</dbReference>
<name>A0A1G6XYU7_9MICO</name>
<keyword evidence="4" id="KW-1185">Reference proteome</keyword>
<accession>A0A1G6XYU7</accession>